<keyword evidence="2" id="KW-0378">Hydrolase</keyword>
<keyword evidence="2" id="KW-0255">Endonuclease</keyword>
<feature type="domain" description="DDE-1" evidence="1">
    <location>
        <begin position="122"/>
        <end position="186"/>
    </location>
</feature>
<evidence type="ECO:0000259" key="1">
    <source>
        <dbReference type="Pfam" id="PF03184"/>
    </source>
</evidence>
<dbReference type="PANTHER" id="PTHR19303">
    <property type="entry name" value="TRANSPOSON"/>
    <property type="match status" value="1"/>
</dbReference>
<keyword evidence="2" id="KW-0540">Nuclease</keyword>
<sequence>SKRISFNGDMVKSKKRHKFKHFKMYGESGFVNNEDISAQRQVLRKHLNGFAMAKIYIIDKTGLFYCMSPDIIIVRHQVQGSKKNKTRITVAFACNADGADKRESFIIGRAAKPRRKKKTDEQNWVRELDNDMSWQQRRIFLRLDNASAHTVSNPELKSVTALFLPPNTKFRLQPLDAGILASFKCRRQLDHTLGLEEQGTETDKRIFTKLTT</sequence>
<organism evidence="2 3">
    <name type="scientific">Phytophthora infestans</name>
    <name type="common">Potato late blight agent</name>
    <name type="synonym">Botrytis infestans</name>
    <dbReference type="NCBI Taxonomy" id="4787"/>
    <lineage>
        <taxon>Eukaryota</taxon>
        <taxon>Sar</taxon>
        <taxon>Stramenopiles</taxon>
        <taxon>Oomycota</taxon>
        <taxon>Peronosporomycetes</taxon>
        <taxon>Peronosporales</taxon>
        <taxon>Peronosporaceae</taxon>
        <taxon>Phytophthora</taxon>
    </lineage>
</organism>
<dbReference type="InterPro" id="IPR004875">
    <property type="entry name" value="DDE_SF_endonuclease_dom"/>
</dbReference>
<dbReference type="InterPro" id="IPR050863">
    <property type="entry name" value="CenT-Element_Derived"/>
</dbReference>
<dbReference type="EMBL" id="JAACNO010001742">
    <property type="protein sequence ID" value="KAF4138132.1"/>
    <property type="molecule type" value="Genomic_DNA"/>
</dbReference>
<dbReference type="Pfam" id="PF03184">
    <property type="entry name" value="DDE_1"/>
    <property type="match status" value="1"/>
</dbReference>
<dbReference type="GO" id="GO:0003677">
    <property type="term" value="F:DNA binding"/>
    <property type="evidence" value="ECO:0007669"/>
    <property type="project" value="TreeGrafter"/>
</dbReference>
<dbReference type="GO" id="GO:0004519">
    <property type="term" value="F:endonuclease activity"/>
    <property type="evidence" value="ECO:0007669"/>
    <property type="project" value="UniProtKB-KW"/>
</dbReference>
<reference evidence="2" key="1">
    <citation type="submission" date="2020-03" db="EMBL/GenBank/DDBJ databases">
        <title>Hybrid Assembly of Korean Phytophthora infestans isolates.</title>
        <authorList>
            <person name="Prokchorchik M."/>
            <person name="Lee Y."/>
            <person name="Seo J."/>
            <person name="Cho J.-H."/>
            <person name="Park Y.-E."/>
            <person name="Jang D.-C."/>
            <person name="Im J.-S."/>
            <person name="Choi J.-G."/>
            <person name="Park H.-J."/>
            <person name="Lee G.-B."/>
            <person name="Lee Y.-G."/>
            <person name="Hong S.-Y."/>
            <person name="Cho K."/>
            <person name="Sohn K.H."/>
        </authorList>
    </citation>
    <scope>NUCLEOTIDE SEQUENCE</scope>
    <source>
        <strain evidence="2">KR_2_A2</strain>
    </source>
</reference>
<comment type="caution">
    <text evidence="2">The sequence shown here is derived from an EMBL/GenBank/DDBJ whole genome shotgun (WGS) entry which is preliminary data.</text>
</comment>
<accession>A0A8S9UF77</accession>
<dbReference type="Proteomes" id="UP000704712">
    <property type="component" value="Unassembled WGS sequence"/>
</dbReference>
<feature type="non-terminal residue" evidence="2">
    <location>
        <position position="212"/>
    </location>
</feature>
<name>A0A8S9UF77_PHYIN</name>
<gene>
    <name evidence="2" type="ORF">GN958_ATG12741</name>
</gene>
<proteinExistence type="predicted"/>
<dbReference type="PANTHER" id="PTHR19303:SF73">
    <property type="entry name" value="PROTEIN PDC2"/>
    <property type="match status" value="1"/>
</dbReference>
<protein>
    <submittedName>
        <fullName evidence="2">DDE superfamily endonuclease</fullName>
    </submittedName>
</protein>
<evidence type="ECO:0000313" key="2">
    <source>
        <dbReference type="EMBL" id="KAF4138132.1"/>
    </source>
</evidence>
<dbReference type="AlphaFoldDB" id="A0A8S9UF77"/>
<evidence type="ECO:0000313" key="3">
    <source>
        <dbReference type="Proteomes" id="UP000704712"/>
    </source>
</evidence>
<dbReference type="GO" id="GO:0005634">
    <property type="term" value="C:nucleus"/>
    <property type="evidence" value="ECO:0007669"/>
    <property type="project" value="TreeGrafter"/>
</dbReference>